<accession>A0AAW0PSQ8</accession>
<dbReference type="PANTHER" id="PTHR17068">
    <property type="entry name" value="MYELOID-ASSOCIATED DIFFERENTIATION MARKER MYADM FAMILY MEMBER"/>
    <property type="match status" value="1"/>
</dbReference>
<dbReference type="AlphaFoldDB" id="A0AAW0PSQ8"/>
<dbReference type="InterPro" id="IPR047123">
    <property type="entry name" value="MYADM-like"/>
</dbReference>
<dbReference type="EMBL" id="JBBPFD010000004">
    <property type="protein sequence ID" value="KAK7929674.1"/>
    <property type="molecule type" value="Genomic_DNA"/>
</dbReference>
<feature type="region of interest" description="Disordered" evidence="1">
    <location>
        <begin position="262"/>
        <end position="288"/>
    </location>
</feature>
<evidence type="ECO:0000313" key="3">
    <source>
        <dbReference type="EMBL" id="KAK7929674.1"/>
    </source>
</evidence>
<feature type="transmembrane region" description="Helical" evidence="2">
    <location>
        <begin position="170"/>
        <end position="197"/>
    </location>
</feature>
<keyword evidence="4" id="KW-1185">Reference proteome</keyword>
<feature type="transmembrane region" description="Helical" evidence="2">
    <location>
        <begin position="64"/>
        <end position="86"/>
    </location>
</feature>
<sequence>MPVIVLEARDFTSPFFLIRTWIIFSSCATFSLWCFFFSLTLFIYTLTTIQFHSLLPISWKNFTVTVAALGACMSFSAVVIYPWFIMDNLSPTPRAIAAAVTACLTFLGYAFESGMLQRQTHDQRGYMGSKPGLLKTVQVWGGCQMIPLIAEAIRDMPSEIHGWPLWLSVVSYTICLISGWFSLMGVFLYMVAAVICFTKLLQLKDPRHSLPANIVELFIMETVVASELAPDELIRQCCQQALGETTVETTRCKNHLCHLSREREREGQRERGNRKERKRKSEEAAVEK</sequence>
<gene>
    <name evidence="3" type="ORF">WMY93_006069</name>
</gene>
<proteinExistence type="predicted"/>
<dbReference type="Proteomes" id="UP001460270">
    <property type="component" value="Unassembled WGS sequence"/>
</dbReference>
<keyword evidence="2" id="KW-0472">Membrane</keyword>
<evidence type="ECO:0000313" key="4">
    <source>
        <dbReference type="Proteomes" id="UP001460270"/>
    </source>
</evidence>
<keyword evidence="2" id="KW-0812">Transmembrane</keyword>
<feature type="transmembrane region" description="Helical" evidence="2">
    <location>
        <begin position="92"/>
        <end position="111"/>
    </location>
</feature>
<evidence type="ECO:0000256" key="1">
    <source>
        <dbReference type="SAM" id="MobiDB-lite"/>
    </source>
</evidence>
<name>A0AAW0PSQ8_9GOBI</name>
<comment type="caution">
    <text evidence="3">The sequence shown here is derived from an EMBL/GenBank/DDBJ whole genome shotgun (WGS) entry which is preliminary data.</text>
</comment>
<dbReference type="PANTHER" id="PTHR17068:SF3">
    <property type="entry name" value="MYELOID-ASSOCIATED DIFFERENTIATION MARKER"/>
    <property type="match status" value="1"/>
</dbReference>
<evidence type="ECO:0008006" key="5">
    <source>
        <dbReference type="Google" id="ProtNLM"/>
    </source>
</evidence>
<organism evidence="3 4">
    <name type="scientific">Mugilogobius chulae</name>
    <name type="common">yellowstripe goby</name>
    <dbReference type="NCBI Taxonomy" id="88201"/>
    <lineage>
        <taxon>Eukaryota</taxon>
        <taxon>Metazoa</taxon>
        <taxon>Chordata</taxon>
        <taxon>Craniata</taxon>
        <taxon>Vertebrata</taxon>
        <taxon>Euteleostomi</taxon>
        <taxon>Actinopterygii</taxon>
        <taxon>Neopterygii</taxon>
        <taxon>Teleostei</taxon>
        <taxon>Neoteleostei</taxon>
        <taxon>Acanthomorphata</taxon>
        <taxon>Gobiaria</taxon>
        <taxon>Gobiiformes</taxon>
        <taxon>Gobioidei</taxon>
        <taxon>Gobiidae</taxon>
        <taxon>Gobionellinae</taxon>
        <taxon>Mugilogobius</taxon>
    </lineage>
</organism>
<reference evidence="4" key="1">
    <citation type="submission" date="2024-04" db="EMBL/GenBank/DDBJ databases">
        <title>Salinicola lusitanus LLJ914,a marine bacterium isolated from the Okinawa Trough.</title>
        <authorList>
            <person name="Li J."/>
        </authorList>
    </citation>
    <scope>NUCLEOTIDE SEQUENCE [LARGE SCALE GENOMIC DNA]</scope>
</reference>
<evidence type="ECO:0000256" key="2">
    <source>
        <dbReference type="SAM" id="Phobius"/>
    </source>
</evidence>
<feature type="transmembrane region" description="Helical" evidence="2">
    <location>
        <begin position="20"/>
        <end position="44"/>
    </location>
</feature>
<keyword evidence="2" id="KW-1133">Transmembrane helix</keyword>
<protein>
    <recommendedName>
        <fullName evidence="5">MARVEL domain-containing protein</fullName>
    </recommendedName>
</protein>